<dbReference type="AlphaFoldDB" id="A0A8K0K939"/>
<feature type="region of interest" description="Disordered" evidence="2">
    <location>
        <begin position="71"/>
        <end position="90"/>
    </location>
</feature>
<dbReference type="GO" id="GO:0005085">
    <property type="term" value="F:guanyl-nucleotide exchange factor activity"/>
    <property type="evidence" value="ECO:0007669"/>
    <property type="project" value="TreeGrafter"/>
</dbReference>
<gene>
    <name evidence="3" type="ORF">J437_LFUL011348</name>
</gene>
<feature type="repeat" description="RCC1" evidence="1">
    <location>
        <begin position="64"/>
        <end position="124"/>
    </location>
</feature>
<organism evidence="3 4">
    <name type="scientific">Ladona fulva</name>
    <name type="common">Scarce chaser dragonfly</name>
    <name type="synonym">Libellula fulva</name>
    <dbReference type="NCBI Taxonomy" id="123851"/>
    <lineage>
        <taxon>Eukaryota</taxon>
        <taxon>Metazoa</taxon>
        <taxon>Ecdysozoa</taxon>
        <taxon>Arthropoda</taxon>
        <taxon>Hexapoda</taxon>
        <taxon>Insecta</taxon>
        <taxon>Pterygota</taxon>
        <taxon>Palaeoptera</taxon>
        <taxon>Odonata</taxon>
        <taxon>Epiprocta</taxon>
        <taxon>Anisoptera</taxon>
        <taxon>Libelluloidea</taxon>
        <taxon>Libellulidae</taxon>
        <taxon>Ladona</taxon>
    </lineage>
</organism>
<reference evidence="3" key="2">
    <citation type="submission" date="2017-10" db="EMBL/GenBank/DDBJ databases">
        <title>Ladona fulva Genome sequencing and assembly.</title>
        <authorList>
            <person name="Murali S."/>
            <person name="Richards S."/>
            <person name="Bandaranaike D."/>
            <person name="Bellair M."/>
            <person name="Blankenburg K."/>
            <person name="Chao H."/>
            <person name="Dinh H."/>
            <person name="Doddapaneni H."/>
            <person name="Dugan-Rocha S."/>
            <person name="Elkadiri S."/>
            <person name="Gnanaolivu R."/>
            <person name="Hernandez B."/>
            <person name="Skinner E."/>
            <person name="Javaid M."/>
            <person name="Lee S."/>
            <person name="Li M."/>
            <person name="Ming W."/>
            <person name="Munidasa M."/>
            <person name="Muniz J."/>
            <person name="Nguyen L."/>
            <person name="Hughes D."/>
            <person name="Osuji N."/>
            <person name="Pu L.-L."/>
            <person name="Puazo M."/>
            <person name="Qu C."/>
            <person name="Quiroz J."/>
            <person name="Raj R."/>
            <person name="Weissenberger G."/>
            <person name="Xin Y."/>
            <person name="Zou X."/>
            <person name="Han Y."/>
            <person name="Worley K."/>
            <person name="Muzny D."/>
            <person name="Gibbs R."/>
        </authorList>
    </citation>
    <scope>NUCLEOTIDE SEQUENCE</scope>
    <source>
        <strain evidence="3">Sampled in the wild</strain>
    </source>
</reference>
<evidence type="ECO:0000256" key="2">
    <source>
        <dbReference type="SAM" id="MobiDB-lite"/>
    </source>
</evidence>
<protein>
    <submittedName>
        <fullName evidence="3">Uncharacterized protein</fullName>
    </submittedName>
</protein>
<dbReference type="PANTHER" id="PTHR46337:SF1">
    <property type="entry name" value="RCC1-LIKE G EXCHANGING FACTOR-LIKE PROTEIN"/>
    <property type="match status" value="1"/>
</dbReference>
<evidence type="ECO:0000313" key="4">
    <source>
        <dbReference type="Proteomes" id="UP000792457"/>
    </source>
</evidence>
<dbReference type="Pfam" id="PF00415">
    <property type="entry name" value="RCC1"/>
    <property type="match status" value="4"/>
</dbReference>
<dbReference type="GO" id="GO:0070131">
    <property type="term" value="P:positive regulation of mitochondrial translation"/>
    <property type="evidence" value="ECO:0007669"/>
    <property type="project" value="TreeGrafter"/>
</dbReference>
<dbReference type="SUPFAM" id="SSF50985">
    <property type="entry name" value="RCC1/BLIP-II"/>
    <property type="match status" value="1"/>
</dbReference>
<dbReference type="Proteomes" id="UP000792457">
    <property type="component" value="Unassembled WGS sequence"/>
</dbReference>
<feature type="repeat" description="RCC1" evidence="1">
    <location>
        <begin position="415"/>
        <end position="464"/>
    </location>
</feature>
<proteinExistence type="predicted"/>
<comment type="caution">
    <text evidence="3">The sequence shown here is derived from an EMBL/GenBank/DDBJ whole genome shotgun (WGS) entry which is preliminary data.</text>
</comment>
<dbReference type="GO" id="GO:0019843">
    <property type="term" value="F:rRNA binding"/>
    <property type="evidence" value="ECO:0007669"/>
    <property type="project" value="TreeGrafter"/>
</dbReference>
<dbReference type="PROSITE" id="PS50012">
    <property type="entry name" value="RCC1_3"/>
    <property type="match status" value="6"/>
</dbReference>
<dbReference type="InterPro" id="IPR053035">
    <property type="entry name" value="Mitochondrial_GEF_domain"/>
</dbReference>
<reference evidence="3" key="1">
    <citation type="submission" date="2013-04" db="EMBL/GenBank/DDBJ databases">
        <authorList>
            <person name="Qu J."/>
            <person name="Murali S.C."/>
            <person name="Bandaranaike D."/>
            <person name="Bellair M."/>
            <person name="Blankenburg K."/>
            <person name="Chao H."/>
            <person name="Dinh H."/>
            <person name="Doddapaneni H."/>
            <person name="Downs B."/>
            <person name="Dugan-Rocha S."/>
            <person name="Elkadiri S."/>
            <person name="Gnanaolivu R.D."/>
            <person name="Hernandez B."/>
            <person name="Javaid M."/>
            <person name="Jayaseelan J.C."/>
            <person name="Lee S."/>
            <person name="Li M."/>
            <person name="Ming W."/>
            <person name="Munidasa M."/>
            <person name="Muniz J."/>
            <person name="Nguyen L."/>
            <person name="Ongeri F."/>
            <person name="Osuji N."/>
            <person name="Pu L.-L."/>
            <person name="Puazo M."/>
            <person name="Qu C."/>
            <person name="Quiroz J."/>
            <person name="Raj R."/>
            <person name="Weissenberger G."/>
            <person name="Xin Y."/>
            <person name="Zou X."/>
            <person name="Han Y."/>
            <person name="Richards S."/>
            <person name="Worley K."/>
            <person name="Muzny D."/>
            <person name="Gibbs R."/>
        </authorList>
    </citation>
    <scope>NUCLEOTIDE SEQUENCE</scope>
    <source>
        <strain evidence="3">Sampled in the wild</strain>
    </source>
</reference>
<dbReference type="InterPro" id="IPR000408">
    <property type="entry name" value="Reg_chr_condens"/>
</dbReference>
<evidence type="ECO:0000313" key="3">
    <source>
        <dbReference type="EMBL" id="KAG8230784.1"/>
    </source>
</evidence>
<accession>A0A8K0K939</accession>
<feature type="repeat" description="RCC1" evidence="1">
    <location>
        <begin position="303"/>
        <end position="356"/>
    </location>
</feature>
<dbReference type="PROSITE" id="PS00626">
    <property type="entry name" value="RCC1_2"/>
    <property type="match status" value="1"/>
</dbReference>
<dbReference type="GO" id="GO:0005743">
    <property type="term" value="C:mitochondrial inner membrane"/>
    <property type="evidence" value="ECO:0007669"/>
    <property type="project" value="TreeGrafter"/>
</dbReference>
<keyword evidence="4" id="KW-1185">Reference proteome</keyword>
<dbReference type="EMBL" id="KZ308512">
    <property type="protein sequence ID" value="KAG8230784.1"/>
    <property type="molecule type" value="Genomic_DNA"/>
</dbReference>
<feature type="repeat" description="RCC1" evidence="1">
    <location>
        <begin position="127"/>
        <end position="192"/>
    </location>
</feature>
<feature type="repeat" description="RCC1" evidence="1">
    <location>
        <begin position="357"/>
        <end position="414"/>
    </location>
</feature>
<dbReference type="PANTHER" id="PTHR46337">
    <property type="entry name" value="RCC1-LIKE G EXCHANGING FACTOR-LIKE PROTEIN"/>
    <property type="match status" value="1"/>
</dbReference>
<sequence length="466" mass="50313">MFMKKRAFLKFSSILGEICGVKIESISSVLVRKYSGQSISESAEKPGEIPEYDYSPGKDVANQRRVYGWGNSEHGGLGNQLQRKKHKKSPPRMIHRPFRMHFAEHHRVIDVACGYGFSAFAIDSKERQLFGTGINTDFQIGYHSVRHGHPLAVLFAPVPVSSFPPLHSDKKKLDRVVSLSAGRSHLLVLMASGAVYTLGGNHFGQCGLPPSEKKNPLQIVPHCITKAPDGSRFVSVECGQDHSLLVSEKGDVWACGWGADGQLGQGDCNSSWKLKRVGGELSGKKIVKVSSIADTILALGEDGEVYGWGNNEYGQLLSRFSEPQFTTPLSLNVRSRTGPVKDIAASGSFCVIANESGEVFVWGYGILGLGPSADHLKEPKQIPSTLFGAGIFVDKPKVAKVAAGLSYSIAILENGDIYSWGSNSHGYLGLGHTKDQFFPMKVAVGAAALKVSCGIDHTLALCKPFA</sequence>
<dbReference type="Pfam" id="PF13540">
    <property type="entry name" value="RCC1_2"/>
    <property type="match status" value="1"/>
</dbReference>
<dbReference type="InterPro" id="IPR009091">
    <property type="entry name" value="RCC1/BLIP-II"/>
</dbReference>
<dbReference type="PRINTS" id="PR00633">
    <property type="entry name" value="RCCNDNSATION"/>
</dbReference>
<dbReference type="Gene3D" id="2.130.10.30">
    <property type="entry name" value="Regulator of chromosome condensation 1/beta-lactamase-inhibitor protein II"/>
    <property type="match status" value="2"/>
</dbReference>
<name>A0A8K0K939_LADFU</name>
<dbReference type="OrthoDB" id="70707at2759"/>
<evidence type="ECO:0000256" key="1">
    <source>
        <dbReference type="PROSITE-ProRule" id="PRU00235"/>
    </source>
</evidence>
<feature type="repeat" description="RCC1" evidence="1">
    <location>
        <begin position="193"/>
        <end position="249"/>
    </location>
</feature>